<evidence type="ECO:0000256" key="1">
    <source>
        <dbReference type="SAM" id="SignalP"/>
    </source>
</evidence>
<feature type="chain" id="PRO_5022687096" description="Secreted protein" evidence="1">
    <location>
        <begin position="21"/>
        <end position="62"/>
    </location>
</feature>
<accession>A0A5C6FBS7</accession>
<keyword evidence="1" id="KW-0732">Signal</keyword>
<comment type="caution">
    <text evidence="2">The sequence shown here is derived from an EMBL/GenBank/DDBJ whole genome shotgun (WGS) entry which is preliminary data.</text>
</comment>
<sequence precursor="true">MQARFLLMALLLTAAFVGCGGDAPNRNVMDNADEDKIAEYNRMILDEADSSSEAESAEKPKK</sequence>
<evidence type="ECO:0008006" key="4">
    <source>
        <dbReference type="Google" id="ProtNLM"/>
    </source>
</evidence>
<reference evidence="2 3" key="1">
    <citation type="submission" date="2019-02" db="EMBL/GenBank/DDBJ databases">
        <title>Deep-cultivation of Planctomycetes and their phenomic and genomic characterization uncovers novel biology.</title>
        <authorList>
            <person name="Wiegand S."/>
            <person name="Jogler M."/>
            <person name="Boedeker C."/>
            <person name="Pinto D."/>
            <person name="Vollmers J."/>
            <person name="Rivas-Marin E."/>
            <person name="Kohn T."/>
            <person name="Peeters S.H."/>
            <person name="Heuer A."/>
            <person name="Rast P."/>
            <person name="Oberbeckmann S."/>
            <person name="Bunk B."/>
            <person name="Jeske O."/>
            <person name="Meyerdierks A."/>
            <person name="Storesund J.E."/>
            <person name="Kallscheuer N."/>
            <person name="Luecker S."/>
            <person name="Lage O.M."/>
            <person name="Pohl T."/>
            <person name="Merkel B.J."/>
            <person name="Hornburger P."/>
            <person name="Mueller R.-W."/>
            <person name="Bruemmer F."/>
            <person name="Labrenz M."/>
            <person name="Spormann A.M."/>
            <person name="Op Den Camp H."/>
            <person name="Overmann J."/>
            <person name="Amann R."/>
            <person name="Jetten M.S.M."/>
            <person name="Mascher T."/>
            <person name="Medema M.H."/>
            <person name="Devos D.P."/>
            <person name="Kaster A.-K."/>
            <person name="Ovreas L."/>
            <person name="Rohde M."/>
            <person name="Galperin M.Y."/>
            <person name="Jogler C."/>
        </authorList>
    </citation>
    <scope>NUCLEOTIDE SEQUENCE [LARGE SCALE GENOMIC DNA]</scope>
    <source>
        <strain evidence="2 3">Poly51</strain>
    </source>
</reference>
<proteinExistence type="predicted"/>
<feature type="signal peptide" evidence="1">
    <location>
        <begin position="1"/>
        <end position="20"/>
    </location>
</feature>
<name>A0A5C6FBS7_9BACT</name>
<dbReference type="RefSeq" id="WP_146458453.1">
    <property type="nucleotide sequence ID" value="NZ_SJPW01000003.1"/>
</dbReference>
<keyword evidence="3" id="KW-1185">Reference proteome</keyword>
<protein>
    <recommendedName>
        <fullName evidence="4">Secreted protein</fullName>
    </recommendedName>
</protein>
<gene>
    <name evidence="2" type="ORF">Poly51_30020</name>
</gene>
<dbReference type="PROSITE" id="PS51257">
    <property type="entry name" value="PROKAR_LIPOPROTEIN"/>
    <property type="match status" value="1"/>
</dbReference>
<evidence type="ECO:0000313" key="2">
    <source>
        <dbReference type="EMBL" id="TWU57081.1"/>
    </source>
</evidence>
<dbReference type="Proteomes" id="UP000318288">
    <property type="component" value="Unassembled WGS sequence"/>
</dbReference>
<dbReference type="AlphaFoldDB" id="A0A5C6FBS7"/>
<organism evidence="2 3">
    <name type="scientific">Rubripirellula tenax</name>
    <dbReference type="NCBI Taxonomy" id="2528015"/>
    <lineage>
        <taxon>Bacteria</taxon>
        <taxon>Pseudomonadati</taxon>
        <taxon>Planctomycetota</taxon>
        <taxon>Planctomycetia</taxon>
        <taxon>Pirellulales</taxon>
        <taxon>Pirellulaceae</taxon>
        <taxon>Rubripirellula</taxon>
    </lineage>
</organism>
<dbReference type="EMBL" id="SJPW01000003">
    <property type="protein sequence ID" value="TWU57081.1"/>
    <property type="molecule type" value="Genomic_DNA"/>
</dbReference>
<evidence type="ECO:0000313" key="3">
    <source>
        <dbReference type="Proteomes" id="UP000318288"/>
    </source>
</evidence>